<dbReference type="GO" id="GO:0016787">
    <property type="term" value="F:hydrolase activity"/>
    <property type="evidence" value="ECO:0007669"/>
    <property type="project" value="UniProtKB-KW"/>
</dbReference>
<feature type="domain" description="AB hydrolase-1" evidence="1">
    <location>
        <begin position="55"/>
        <end position="159"/>
    </location>
</feature>
<dbReference type="SUPFAM" id="SSF53474">
    <property type="entry name" value="alpha/beta-Hydrolases"/>
    <property type="match status" value="1"/>
</dbReference>
<protein>
    <submittedName>
        <fullName evidence="2">Alpha/beta hydrolase</fullName>
    </submittedName>
</protein>
<evidence type="ECO:0000259" key="1">
    <source>
        <dbReference type="Pfam" id="PF00561"/>
    </source>
</evidence>
<dbReference type="RefSeq" id="WP_110842870.1">
    <property type="nucleotide sequence ID" value="NZ_QJVJ01000013.1"/>
</dbReference>
<keyword evidence="3" id="KW-1185">Reference proteome</keyword>
<keyword evidence="2" id="KW-0378">Hydrolase</keyword>
<dbReference type="Gene3D" id="3.40.50.1820">
    <property type="entry name" value="alpha/beta hydrolase"/>
    <property type="match status" value="1"/>
</dbReference>
<dbReference type="PANTHER" id="PTHR46438:SF11">
    <property type="entry name" value="LIPASE-RELATED"/>
    <property type="match status" value="1"/>
</dbReference>
<name>A0A2V5JX62_9BACL</name>
<dbReference type="EMBL" id="QJVJ01000013">
    <property type="protein sequence ID" value="PYI51358.1"/>
    <property type="molecule type" value="Genomic_DNA"/>
</dbReference>
<dbReference type="InterPro" id="IPR000073">
    <property type="entry name" value="AB_hydrolase_1"/>
</dbReference>
<evidence type="ECO:0000313" key="3">
    <source>
        <dbReference type="Proteomes" id="UP000247476"/>
    </source>
</evidence>
<dbReference type="Proteomes" id="UP000247476">
    <property type="component" value="Unassembled WGS sequence"/>
</dbReference>
<accession>A0A2V5JX62</accession>
<reference evidence="2 3" key="1">
    <citation type="submission" date="2018-05" db="EMBL/GenBank/DDBJ databases">
        <title>Paenibacillus flagellatus sp. nov., isolated from selenium mineral soil.</title>
        <authorList>
            <person name="Dai X."/>
        </authorList>
    </citation>
    <scope>NUCLEOTIDE SEQUENCE [LARGE SCALE GENOMIC DNA]</scope>
    <source>
        <strain evidence="2 3">DXL2</strain>
    </source>
</reference>
<organism evidence="2 3">
    <name type="scientific">Paenibacillus flagellatus</name>
    <dbReference type="NCBI Taxonomy" id="2211139"/>
    <lineage>
        <taxon>Bacteria</taxon>
        <taxon>Bacillati</taxon>
        <taxon>Bacillota</taxon>
        <taxon>Bacilli</taxon>
        <taxon>Bacillales</taxon>
        <taxon>Paenibacillaceae</taxon>
        <taxon>Paenibacillus</taxon>
    </lineage>
</organism>
<sequence length="291" mass="32798">MTYLSTFKSKPHADRFLEAYDRTLSLWNVAHASVYVPTDYGTTHVLVAGPVDGEPLVLLHGFGFGATMWYANVEALSAEFRVYAVDVIGEFNRSEVAAHFREKSDYADWLSQLLDRLHIEKAAFLGHSNGGWHILNYAMQVPHRVTKMVLLAPAASFAPFRKQFGLRLLAANLIKTRPVIIGYCAKWFVGKGNTVNDYLFEQFYHGLKGFAWKYKILIPSVFSDEELERIRVSGLMLIGDREVIYDAGSVFARARAKLPLLETMTIPGAGHALPIERSELVNERALQFLRS</sequence>
<dbReference type="PANTHER" id="PTHR46438">
    <property type="entry name" value="ALPHA/BETA-HYDROLASES SUPERFAMILY PROTEIN"/>
    <property type="match status" value="1"/>
</dbReference>
<dbReference type="InterPro" id="IPR029058">
    <property type="entry name" value="AB_hydrolase_fold"/>
</dbReference>
<dbReference type="AlphaFoldDB" id="A0A2V5JX62"/>
<evidence type="ECO:0000313" key="2">
    <source>
        <dbReference type="EMBL" id="PYI51358.1"/>
    </source>
</evidence>
<proteinExistence type="predicted"/>
<dbReference type="Pfam" id="PF00561">
    <property type="entry name" value="Abhydrolase_1"/>
    <property type="match status" value="1"/>
</dbReference>
<dbReference type="OrthoDB" id="5513277at2"/>
<comment type="caution">
    <text evidence="2">The sequence shown here is derived from an EMBL/GenBank/DDBJ whole genome shotgun (WGS) entry which is preliminary data.</text>
</comment>
<gene>
    <name evidence="2" type="ORF">DLM86_25365</name>
</gene>